<dbReference type="PANTHER" id="PTHR42887:SF1">
    <property type="entry name" value="BLR3961 PROTEIN"/>
    <property type="match status" value="1"/>
</dbReference>
<evidence type="ECO:0000256" key="2">
    <source>
        <dbReference type="ARBA" id="ARBA00022630"/>
    </source>
</evidence>
<evidence type="ECO:0000313" key="6">
    <source>
        <dbReference type="EMBL" id="MBB3971724.1"/>
    </source>
</evidence>
<name>A0A7W6CWM6_9HYPH</name>
<evidence type="ECO:0000313" key="7">
    <source>
        <dbReference type="Proteomes" id="UP000528964"/>
    </source>
</evidence>
<protein>
    <recommendedName>
        <fullName evidence="8">TIGR03862 family flavoprotein</fullName>
    </recommendedName>
</protein>
<comment type="caution">
    <text evidence="6">The sequence shown here is derived from an EMBL/GenBank/DDBJ whole genome shotgun (WGS) entry which is preliminary data.</text>
</comment>
<dbReference type="InterPro" id="IPR055178">
    <property type="entry name" value="RsdA/BaiN/AoA(So)-like_dom"/>
</dbReference>
<dbReference type="InterPro" id="IPR004792">
    <property type="entry name" value="BaiN-like"/>
</dbReference>
<evidence type="ECO:0008006" key="8">
    <source>
        <dbReference type="Google" id="ProtNLM"/>
    </source>
</evidence>
<dbReference type="Proteomes" id="UP000528964">
    <property type="component" value="Unassembled WGS sequence"/>
</dbReference>
<dbReference type="InterPro" id="IPR022460">
    <property type="entry name" value="Flavoprotein_PP4765"/>
</dbReference>
<dbReference type="NCBIfam" id="TIGR03862">
    <property type="entry name" value="flavo_PP4765"/>
    <property type="match status" value="1"/>
</dbReference>
<evidence type="ECO:0000259" key="4">
    <source>
        <dbReference type="Pfam" id="PF03486"/>
    </source>
</evidence>
<dbReference type="Gene3D" id="1.10.8.260">
    <property type="entry name" value="HI0933 insert domain-like"/>
    <property type="match status" value="1"/>
</dbReference>
<dbReference type="AlphaFoldDB" id="A0A7W6CWM6"/>
<dbReference type="PRINTS" id="PR00419">
    <property type="entry name" value="ADXRDTASE"/>
</dbReference>
<reference evidence="6 7" key="1">
    <citation type="submission" date="2020-08" db="EMBL/GenBank/DDBJ databases">
        <title>Genomic Encyclopedia of Type Strains, Phase IV (KMG-IV): sequencing the most valuable type-strain genomes for metagenomic binning, comparative biology and taxonomic classification.</title>
        <authorList>
            <person name="Goeker M."/>
        </authorList>
    </citation>
    <scope>NUCLEOTIDE SEQUENCE [LARGE SCALE GENOMIC DNA]</scope>
    <source>
        <strain evidence="6 7">DSM 25481</strain>
    </source>
</reference>
<comment type="cofactor">
    <cofactor evidence="1">
        <name>FAD</name>
        <dbReference type="ChEBI" id="CHEBI:57692"/>
    </cofactor>
</comment>
<keyword evidence="7" id="KW-1185">Reference proteome</keyword>
<dbReference type="NCBIfam" id="TIGR00275">
    <property type="entry name" value="aminoacetone oxidase family FAD-binding enzyme"/>
    <property type="match status" value="1"/>
</dbReference>
<feature type="domain" description="RsdA/BaiN/AoA(So)-like Rossmann fold-like" evidence="4">
    <location>
        <begin position="15"/>
        <end position="403"/>
    </location>
</feature>
<sequence>MTDAETARPGSPRRRVAIVGAGPAGLIAAERLAASGCAVTVYDRMAAPARKFLLAGRGGLNLTHSEPFERLLERYGSARQALERALQAFSPAELIAWCEGLGVETFVGTSGRVFPRPLKASPLLRAWLRRLAELGVEFRLRHRWTGFAPDGGLLFEAPEGAVAVKADAVVLALGGASWPRLGSDGGWLEILAAEGVEAATLRPANCGFVVRWSQHLSERFAGEPIKRAALSFEGRRARGEAIVTREGIEGGLIYALSAQLRDAIERDGSARPLLDLRPDLSQDELARRLAASRGSRSWSTHLRKAAALPPVAVALLREAGPLPEEAAELARRIKNLPLTLVAPYGLEKAISTAGGVRLDQIDDRFMLVRKPGVFVAGEMLDWEAPTGGYLLQACFATGAAAADGVVRWLRDQPSPSAGEDEAARS</sequence>
<proteinExistence type="predicted"/>
<feature type="domain" description="RsdA/BaiN/AoA(So)-like insert" evidence="5">
    <location>
        <begin position="202"/>
        <end position="351"/>
    </location>
</feature>
<dbReference type="InterPro" id="IPR036188">
    <property type="entry name" value="FAD/NAD-bd_sf"/>
</dbReference>
<dbReference type="PANTHER" id="PTHR42887">
    <property type="entry name" value="OS12G0638800 PROTEIN"/>
    <property type="match status" value="1"/>
</dbReference>
<dbReference type="Gene3D" id="2.40.30.10">
    <property type="entry name" value="Translation factors"/>
    <property type="match status" value="1"/>
</dbReference>
<evidence type="ECO:0000259" key="5">
    <source>
        <dbReference type="Pfam" id="PF22780"/>
    </source>
</evidence>
<dbReference type="InterPro" id="IPR023166">
    <property type="entry name" value="BaiN-like_dom_sf"/>
</dbReference>
<accession>A0A7W6CWM6</accession>
<dbReference type="RefSeq" id="WP_183393577.1">
    <property type="nucleotide sequence ID" value="NZ_JACIDR010000001.1"/>
</dbReference>
<dbReference type="Gene3D" id="3.50.50.60">
    <property type="entry name" value="FAD/NAD(P)-binding domain"/>
    <property type="match status" value="1"/>
</dbReference>
<dbReference type="Pfam" id="PF03486">
    <property type="entry name" value="HI0933_like"/>
    <property type="match status" value="1"/>
</dbReference>
<keyword evidence="3" id="KW-0274">FAD</keyword>
<dbReference type="Pfam" id="PF22780">
    <property type="entry name" value="HI0933_like_1st"/>
    <property type="match status" value="1"/>
</dbReference>
<evidence type="ECO:0000256" key="1">
    <source>
        <dbReference type="ARBA" id="ARBA00001974"/>
    </source>
</evidence>
<dbReference type="EMBL" id="JACIDR010000001">
    <property type="protein sequence ID" value="MBB3971724.1"/>
    <property type="molecule type" value="Genomic_DNA"/>
</dbReference>
<dbReference type="InterPro" id="IPR057661">
    <property type="entry name" value="RsdA/BaiN/AoA(So)_Rossmann"/>
</dbReference>
<dbReference type="SUPFAM" id="SSF160996">
    <property type="entry name" value="HI0933 insert domain-like"/>
    <property type="match status" value="1"/>
</dbReference>
<keyword evidence="2" id="KW-0285">Flavoprotein</keyword>
<gene>
    <name evidence="6" type="ORF">GGR24_000357</name>
</gene>
<dbReference type="SUPFAM" id="SSF51905">
    <property type="entry name" value="FAD/NAD(P)-binding domain"/>
    <property type="match status" value="1"/>
</dbReference>
<organism evidence="6 7">
    <name type="scientific">Hansschlegelia beijingensis</name>
    <dbReference type="NCBI Taxonomy" id="1133344"/>
    <lineage>
        <taxon>Bacteria</taxon>
        <taxon>Pseudomonadati</taxon>
        <taxon>Pseudomonadota</taxon>
        <taxon>Alphaproteobacteria</taxon>
        <taxon>Hyphomicrobiales</taxon>
        <taxon>Methylopilaceae</taxon>
        <taxon>Hansschlegelia</taxon>
    </lineage>
</organism>
<evidence type="ECO:0000256" key="3">
    <source>
        <dbReference type="ARBA" id="ARBA00022827"/>
    </source>
</evidence>